<dbReference type="EMBL" id="OD583638">
    <property type="protein sequence ID" value="CAD7451063.1"/>
    <property type="molecule type" value="Genomic_DNA"/>
</dbReference>
<evidence type="ECO:0000313" key="1">
    <source>
        <dbReference type="EMBL" id="CAD7451063.1"/>
    </source>
</evidence>
<dbReference type="AlphaFoldDB" id="A0A7R9FCW7"/>
<name>A0A7R9FCW7_9NEOP</name>
<organism evidence="1">
    <name type="scientific">Timema bartmani</name>
    <dbReference type="NCBI Taxonomy" id="61472"/>
    <lineage>
        <taxon>Eukaryota</taxon>
        <taxon>Metazoa</taxon>
        <taxon>Ecdysozoa</taxon>
        <taxon>Arthropoda</taxon>
        <taxon>Hexapoda</taxon>
        <taxon>Insecta</taxon>
        <taxon>Pterygota</taxon>
        <taxon>Neoptera</taxon>
        <taxon>Polyneoptera</taxon>
        <taxon>Phasmatodea</taxon>
        <taxon>Timematodea</taxon>
        <taxon>Timematoidea</taxon>
        <taxon>Timematidae</taxon>
        <taxon>Timema</taxon>
    </lineage>
</organism>
<proteinExistence type="predicted"/>
<reference evidence="1" key="1">
    <citation type="submission" date="2020-11" db="EMBL/GenBank/DDBJ databases">
        <authorList>
            <person name="Tran Van P."/>
        </authorList>
    </citation>
    <scope>NUCLEOTIDE SEQUENCE</scope>
</reference>
<gene>
    <name evidence="1" type="ORF">TBIB3V08_LOCUS13332</name>
</gene>
<protein>
    <submittedName>
        <fullName evidence="1">Uncharacterized protein</fullName>
    </submittedName>
</protein>
<sequence>MVVFGRVWRFSGMERWRKSGEAGGGLKALRSSIFFCREGSTTQKINNVHGDVNAVPEQSLQHLGWATAGINPEEFFNITFSEVDTIAALGQFHGLDGKQRPYVNMIGTVLDGLGQKHPRALHKSQSGCHDNLTSLISLTFTSFWG</sequence>
<accession>A0A7R9FCW7</accession>